<evidence type="ECO:0000313" key="6">
    <source>
        <dbReference type="EMBL" id="NNG38538.1"/>
    </source>
</evidence>
<evidence type="ECO:0000259" key="5">
    <source>
        <dbReference type="PROSITE" id="PS50977"/>
    </source>
</evidence>
<dbReference type="Gene3D" id="1.10.357.10">
    <property type="entry name" value="Tetracycline Repressor, domain 2"/>
    <property type="match status" value="1"/>
</dbReference>
<dbReference type="PANTHER" id="PTHR30055">
    <property type="entry name" value="HTH-TYPE TRANSCRIPTIONAL REGULATOR RUTR"/>
    <property type="match status" value="1"/>
</dbReference>
<reference evidence="6 7" key="1">
    <citation type="submission" date="2020-05" db="EMBL/GenBank/DDBJ databases">
        <title>Flexivirga sp. ID2601S isolated from air conditioner.</title>
        <authorList>
            <person name="Kim D.H."/>
        </authorList>
    </citation>
    <scope>NUCLEOTIDE SEQUENCE [LARGE SCALE GENOMIC DNA]</scope>
    <source>
        <strain evidence="6 7">ID2601S</strain>
    </source>
</reference>
<dbReference type="SUPFAM" id="SSF46689">
    <property type="entry name" value="Homeodomain-like"/>
    <property type="match status" value="1"/>
</dbReference>
<dbReference type="PRINTS" id="PR00455">
    <property type="entry name" value="HTHTETR"/>
</dbReference>
<proteinExistence type="predicted"/>
<dbReference type="Proteomes" id="UP000557772">
    <property type="component" value="Unassembled WGS sequence"/>
</dbReference>
<dbReference type="PANTHER" id="PTHR30055:SF238">
    <property type="entry name" value="MYCOFACTOCIN BIOSYNTHESIS TRANSCRIPTIONAL REGULATOR MFTR-RELATED"/>
    <property type="match status" value="1"/>
</dbReference>
<evidence type="ECO:0000256" key="1">
    <source>
        <dbReference type="ARBA" id="ARBA00023015"/>
    </source>
</evidence>
<name>A0A849AH57_9MICO</name>
<evidence type="ECO:0000256" key="3">
    <source>
        <dbReference type="ARBA" id="ARBA00023163"/>
    </source>
</evidence>
<dbReference type="EMBL" id="JABENB010000001">
    <property type="protein sequence ID" value="NNG38538.1"/>
    <property type="molecule type" value="Genomic_DNA"/>
</dbReference>
<evidence type="ECO:0000313" key="7">
    <source>
        <dbReference type="Proteomes" id="UP000557772"/>
    </source>
</evidence>
<dbReference type="InterPro" id="IPR001647">
    <property type="entry name" value="HTH_TetR"/>
</dbReference>
<dbReference type="GO" id="GO:0003700">
    <property type="term" value="F:DNA-binding transcription factor activity"/>
    <property type="evidence" value="ECO:0007669"/>
    <property type="project" value="TreeGrafter"/>
</dbReference>
<sequence>MPDLSLKERKRIAIRRDLTAVALELFLRDGYENTTVDQIAAGAGMSRRTFFRYYNAKEDVIVGKWDLIGLDMVTALEERPADEPIWDSLRAMYDVVIQHYADPEKREQSLAVDSIVAATPALRHSYLARRDVFEGIVTDMLLKQRGGDRLAVRALVGAVTACVEAAREETLQTRPLALGPAIDRALAAMRGA</sequence>
<gene>
    <name evidence="6" type="ORF">HJ588_04510</name>
</gene>
<evidence type="ECO:0000256" key="4">
    <source>
        <dbReference type="PROSITE-ProRule" id="PRU00335"/>
    </source>
</evidence>
<dbReference type="InterPro" id="IPR050109">
    <property type="entry name" value="HTH-type_TetR-like_transc_reg"/>
</dbReference>
<evidence type="ECO:0000256" key="2">
    <source>
        <dbReference type="ARBA" id="ARBA00023125"/>
    </source>
</evidence>
<protein>
    <submittedName>
        <fullName evidence="6">TetR family transcriptional regulator</fullName>
    </submittedName>
</protein>
<dbReference type="InterPro" id="IPR009057">
    <property type="entry name" value="Homeodomain-like_sf"/>
</dbReference>
<dbReference type="AlphaFoldDB" id="A0A849AH57"/>
<organism evidence="6 7">
    <name type="scientific">Flexivirga aerilata</name>
    <dbReference type="NCBI Taxonomy" id="1656889"/>
    <lineage>
        <taxon>Bacteria</taxon>
        <taxon>Bacillati</taxon>
        <taxon>Actinomycetota</taxon>
        <taxon>Actinomycetes</taxon>
        <taxon>Micrococcales</taxon>
        <taxon>Dermacoccaceae</taxon>
        <taxon>Flexivirga</taxon>
    </lineage>
</organism>
<dbReference type="Pfam" id="PF00440">
    <property type="entry name" value="TetR_N"/>
    <property type="match status" value="1"/>
</dbReference>
<comment type="caution">
    <text evidence="6">The sequence shown here is derived from an EMBL/GenBank/DDBJ whole genome shotgun (WGS) entry which is preliminary data.</text>
</comment>
<keyword evidence="3" id="KW-0804">Transcription</keyword>
<dbReference type="PROSITE" id="PS50977">
    <property type="entry name" value="HTH_TETR_2"/>
    <property type="match status" value="1"/>
</dbReference>
<dbReference type="GO" id="GO:0000976">
    <property type="term" value="F:transcription cis-regulatory region binding"/>
    <property type="evidence" value="ECO:0007669"/>
    <property type="project" value="TreeGrafter"/>
</dbReference>
<keyword evidence="2 4" id="KW-0238">DNA-binding</keyword>
<keyword evidence="7" id="KW-1185">Reference proteome</keyword>
<feature type="domain" description="HTH tetR-type" evidence="5">
    <location>
        <begin position="12"/>
        <end position="72"/>
    </location>
</feature>
<keyword evidence="1" id="KW-0805">Transcription regulation</keyword>
<accession>A0A849AH57</accession>
<dbReference type="RefSeq" id="WP_171152422.1">
    <property type="nucleotide sequence ID" value="NZ_JABENB010000001.1"/>
</dbReference>
<feature type="DNA-binding region" description="H-T-H motif" evidence="4">
    <location>
        <begin position="35"/>
        <end position="54"/>
    </location>
</feature>
<dbReference type="Gene3D" id="1.10.10.60">
    <property type="entry name" value="Homeodomain-like"/>
    <property type="match status" value="1"/>
</dbReference>